<name>A0A7J7GJI5_CAMSI</name>
<evidence type="ECO:0000313" key="8">
    <source>
        <dbReference type="EMBL" id="KAF5940385.1"/>
    </source>
</evidence>
<dbReference type="AlphaFoldDB" id="A0A7J7GJI5"/>
<dbReference type="InterPro" id="IPR027356">
    <property type="entry name" value="NPH3_dom"/>
</dbReference>
<evidence type="ECO:0000256" key="4">
    <source>
        <dbReference type="PROSITE-ProRule" id="PRU00982"/>
    </source>
</evidence>
<gene>
    <name evidence="8" type="ORF">HYC85_021552</name>
</gene>
<evidence type="ECO:0000256" key="5">
    <source>
        <dbReference type="SAM" id="MobiDB-lite"/>
    </source>
</evidence>
<comment type="caution">
    <text evidence="8">The sequence shown here is derived from an EMBL/GenBank/DDBJ whole genome shotgun (WGS) entry which is preliminary data.</text>
</comment>
<evidence type="ECO:0008006" key="10">
    <source>
        <dbReference type="Google" id="ProtNLM"/>
    </source>
</evidence>
<dbReference type="GO" id="GO:0009958">
    <property type="term" value="P:positive gravitropism"/>
    <property type="evidence" value="ECO:0007669"/>
    <property type="project" value="UniProtKB-ARBA"/>
</dbReference>
<evidence type="ECO:0000256" key="1">
    <source>
        <dbReference type="ARBA" id="ARBA00004906"/>
    </source>
</evidence>
<reference evidence="9" key="1">
    <citation type="journal article" date="2020" name="Nat. Commun.">
        <title>Genome assembly of wild tea tree DASZ reveals pedigree and selection history of tea varieties.</title>
        <authorList>
            <person name="Zhang W."/>
            <person name="Zhang Y."/>
            <person name="Qiu H."/>
            <person name="Guo Y."/>
            <person name="Wan H."/>
            <person name="Zhang X."/>
            <person name="Scossa F."/>
            <person name="Alseekh S."/>
            <person name="Zhang Q."/>
            <person name="Wang P."/>
            <person name="Xu L."/>
            <person name="Schmidt M.H."/>
            <person name="Jia X."/>
            <person name="Li D."/>
            <person name="Zhu A."/>
            <person name="Guo F."/>
            <person name="Chen W."/>
            <person name="Ni D."/>
            <person name="Usadel B."/>
            <person name="Fernie A.R."/>
            <person name="Wen W."/>
        </authorList>
    </citation>
    <scope>NUCLEOTIDE SEQUENCE [LARGE SCALE GENOMIC DNA]</scope>
    <source>
        <strain evidence="9">cv. G240</strain>
    </source>
</reference>
<dbReference type="UniPathway" id="UPA00143"/>
<dbReference type="Pfam" id="PF00651">
    <property type="entry name" value="BTB"/>
    <property type="match status" value="1"/>
</dbReference>
<proteinExistence type="inferred from homology"/>
<dbReference type="GO" id="GO:0005829">
    <property type="term" value="C:cytosol"/>
    <property type="evidence" value="ECO:0007669"/>
    <property type="project" value="UniProtKB-ARBA"/>
</dbReference>
<organism evidence="8 9">
    <name type="scientific">Camellia sinensis</name>
    <name type="common">Tea plant</name>
    <name type="synonym">Thea sinensis</name>
    <dbReference type="NCBI Taxonomy" id="4442"/>
    <lineage>
        <taxon>Eukaryota</taxon>
        <taxon>Viridiplantae</taxon>
        <taxon>Streptophyta</taxon>
        <taxon>Embryophyta</taxon>
        <taxon>Tracheophyta</taxon>
        <taxon>Spermatophyta</taxon>
        <taxon>Magnoliopsida</taxon>
        <taxon>eudicotyledons</taxon>
        <taxon>Gunneridae</taxon>
        <taxon>Pentapetalae</taxon>
        <taxon>asterids</taxon>
        <taxon>Ericales</taxon>
        <taxon>Theaceae</taxon>
        <taxon>Camellia</taxon>
    </lineage>
</organism>
<evidence type="ECO:0000259" key="7">
    <source>
        <dbReference type="PROSITE" id="PS51649"/>
    </source>
</evidence>
<comment type="pathway">
    <text evidence="1">Protein modification; protein ubiquitination.</text>
</comment>
<dbReference type="PROSITE" id="PS50097">
    <property type="entry name" value="BTB"/>
    <property type="match status" value="1"/>
</dbReference>
<protein>
    <recommendedName>
        <fullName evidence="10">NPH3 domain-containing protein</fullName>
    </recommendedName>
</protein>
<dbReference type="SMART" id="SM00225">
    <property type="entry name" value="BTB"/>
    <property type="match status" value="1"/>
</dbReference>
<dbReference type="PANTHER" id="PTHR32370">
    <property type="entry name" value="OS12G0117600 PROTEIN"/>
    <property type="match status" value="1"/>
</dbReference>
<feature type="region of interest" description="Disordered" evidence="5">
    <location>
        <begin position="499"/>
        <end position="559"/>
    </location>
</feature>
<dbReference type="Gene3D" id="3.30.710.10">
    <property type="entry name" value="Potassium Channel Kv1.1, Chain A"/>
    <property type="match status" value="1"/>
</dbReference>
<accession>A0A7J7GJI5</accession>
<feature type="region of interest" description="Disordered" evidence="5">
    <location>
        <begin position="575"/>
        <end position="618"/>
    </location>
</feature>
<dbReference type="Pfam" id="PF03000">
    <property type="entry name" value="NPH3"/>
    <property type="match status" value="1"/>
</dbReference>
<sequence length="618" mass="68997">MKFMKLGSKPDAFHADGNSVRYVSSELATDVIINVGEVKFYLHKFPLLSKSNCLQKLVLKANEENSDEIHLADFPGGPKAFEICAKFCYGMTVTLNAYNVVAARCAAEYLEMTEVVDRGNLVFKIEVFLNSSLFRSWKDSIIVLQTTESFLPWSEDLKVVGRCIDSIASKTSVDPSNINWSYTYNRKLLVLDRIVENGMKFQEKVESVPKDWWVEDICELDIDLYKRVMVAVRSKGRMDGNVIGEALKTYVMRWLPDSVDALASEAHRRRNKSLVETIICLLPSDTGVCCSCSFLLKLLNFSILVGVDDTPREDLIKKISLKLDGACVNDLLIPARSPQTTKYDVELVLSLVNRFMIHGKRCWNLDIAEKNEKITGDFVLGHGSLLNVGKLIDGYLAEIARDPNLTLSSFILLSQSIPELARPIHDGLYWAIDIYLKEHPNLTKAERKKICGLMDVKKLTMDVSMHAAQNEFLPLRVVVQVLFFEQVRAAASAVQAPRENSHSVTKTEEEWEKMVPGEGNSDSLGKQMSQMKITDGGAPKNGKLIKKGSKSRGSGVKLLPSRSRRIFDKLWVVGKGHGHGENRSSETSGSSQSLTTMIQGETTKSSGSSSRCRRHSIS</sequence>
<evidence type="ECO:0000259" key="6">
    <source>
        <dbReference type="PROSITE" id="PS50097"/>
    </source>
</evidence>
<dbReference type="InterPro" id="IPR011333">
    <property type="entry name" value="SKP1/BTB/POZ_sf"/>
</dbReference>
<reference evidence="8 9" key="2">
    <citation type="submission" date="2020-07" db="EMBL/GenBank/DDBJ databases">
        <title>Genome assembly of wild tea tree DASZ reveals pedigree and selection history of tea varieties.</title>
        <authorList>
            <person name="Zhang W."/>
        </authorList>
    </citation>
    <scope>NUCLEOTIDE SEQUENCE [LARGE SCALE GENOMIC DNA]</scope>
    <source>
        <strain evidence="9">cv. G240</strain>
        <tissue evidence="8">Leaf</tissue>
    </source>
</reference>
<feature type="compositionally biased region" description="Basic and acidic residues" evidence="5">
    <location>
        <begin position="499"/>
        <end position="515"/>
    </location>
</feature>
<feature type="domain" description="BTB" evidence="6">
    <location>
        <begin position="29"/>
        <end position="97"/>
    </location>
</feature>
<dbReference type="InterPro" id="IPR043454">
    <property type="entry name" value="NPH3/RPT2-like"/>
</dbReference>
<feature type="compositionally biased region" description="Low complexity" evidence="5">
    <location>
        <begin position="585"/>
        <end position="596"/>
    </location>
</feature>
<feature type="compositionally biased region" description="Polar residues" evidence="5">
    <location>
        <begin position="520"/>
        <end position="532"/>
    </location>
</feature>
<dbReference type="Proteomes" id="UP000593564">
    <property type="component" value="Unassembled WGS sequence"/>
</dbReference>
<keyword evidence="2" id="KW-0597">Phosphoprotein</keyword>
<dbReference type="InterPro" id="IPR000210">
    <property type="entry name" value="BTB/POZ_dom"/>
</dbReference>
<evidence type="ECO:0000313" key="9">
    <source>
        <dbReference type="Proteomes" id="UP000593564"/>
    </source>
</evidence>
<dbReference type="FunFam" id="3.30.710.10:FF:000173">
    <property type="entry name" value="BTB/POZ domain-containing protein NPY2"/>
    <property type="match status" value="1"/>
</dbReference>
<feature type="domain" description="NPH3" evidence="7">
    <location>
        <begin position="211"/>
        <end position="488"/>
    </location>
</feature>
<evidence type="ECO:0000256" key="2">
    <source>
        <dbReference type="ARBA" id="ARBA00022553"/>
    </source>
</evidence>
<dbReference type="GO" id="GO:0016567">
    <property type="term" value="P:protein ubiquitination"/>
    <property type="evidence" value="ECO:0007669"/>
    <property type="project" value="UniProtKB-UniPathway"/>
</dbReference>
<dbReference type="GO" id="GO:0016020">
    <property type="term" value="C:membrane"/>
    <property type="evidence" value="ECO:0007669"/>
    <property type="project" value="UniProtKB-ARBA"/>
</dbReference>
<keyword evidence="3" id="KW-0833">Ubl conjugation pathway</keyword>
<evidence type="ECO:0000256" key="3">
    <source>
        <dbReference type="ARBA" id="ARBA00022786"/>
    </source>
</evidence>
<comment type="similarity">
    <text evidence="4">Belongs to the NPH3 family.</text>
</comment>
<dbReference type="EMBL" id="JACBKZ010000010">
    <property type="protein sequence ID" value="KAF5940385.1"/>
    <property type="molecule type" value="Genomic_DNA"/>
</dbReference>
<keyword evidence="9" id="KW-1185">Reference proteome</keyword>
<dbReference type="SUPFAM" id="SSF54695">
    <property type="entry name" value="POZ domain"/>
    <property type="match status" value="1"/>
</dbReference>
<dbReference type="PROSITE" id="PS51649">
    <property type="entry name" value="NPH3"/>
    <property type="match status" value="1"/>
</dbReference>